<dbReference type="PANTHER" id="PTHR31576">
    <property type="entry name" value="TATA BOX-BINDING PROTEIN-ASSOCIATED FACTOR RNA POLYMERASE I SUBUNIT B"/>
    <property type="match status" value="1"/>
</dbReference>
<evidence type="ECO:0000256" key="3">
    <source>
        <dbReference type="ARBA" id="ARBA00022723"/>
    </source>
</evidence>
<reference evidence="14" key="2">
    <citation type="submission" date="2020-05" db="UniProtKB">
        <authorList>
            <consortium name="Ensembl"/>
        </authorList>
    </citation>
    <scope>IDENTIFICATION</scope>
</reference>
<protein>
    <submittedName>
        <fullName evidence="14">TATA box-binding protein-associated factor RNA polymerase I subunit B</fullName>
    </submittedName>
</protein>
<evidence type="ECO:0000256" key="6">
    <source>
        <dbReference type="ARBA" id="ARBA00023015"/>
    </source>
</evidence>
<evidence type="ECO:0000256" key="5">
    <source>
        <dbReference type="ARBA" id="ARBA00022833"/>
    </source>
</evidence>
<evidence type="ECO:0000256" key="8">
    <source>
        <dbReference type="ARBA" id="ARBA00023163"/>
    </source>
</evidence>
<evidence type="ECO:0000256" key="11">
    <source>
        <dbReference type="SAM" id="Phobius"/>
    </source>
</evidence>
<feature type="compositionally biased region" description="Basic and acidic residues" evidence="10">
    <location>
        <begin position="537"/>
        <end position="550"/>
    </location>
</feature>
<dbReference type="Xenbase" id="XB-GENE-992275">
    <property type="gene designation" value="taf1b"/>
</dbReference>
<feature type="region of interest" description="Disordered" evidence="10">
    <location>
        <begin position="529"/>
        <end position="550"/>
    </location>
</feature>
<proteinExistence type="inferred from homology"/>
<comment type="similarity">
    <text evidence="2">Belongs to the RRN7/TAF1B family.</text>
</comment>
<dbReference type="InterPro" id="IPR048540">
    <property type="entry name" value="Rrn7_cyclin_N"/>
</dbReference>
<keyword evidence="11" id="KW-0472">Membrane</keyword>
<evidence type="ECO:0000256" key="2">
    <source>
        <dbReference type="ARBA" id="ARBA00006899"/>
    </source>
</evidence>
<dbReference type="GO" id="GO:0070860">
    <property type="term" value="C:RNA polymerase I core factor complex"/>
    <property type="evidence" value="ECO:0007669"/>
    <property type="project" value="InterPro"/>
</dbReference>
<sequence>MISFGHDTKTDAWFFTNFCFCITEKGWEWYVCEGFQFILIKQAEALQALGVAPQIKDEILCTFWRRYLQKTNQAYVKRPVYRSVLTCRDSDSSATEVDSDLEAFSIGTSSVSDGYTSDASGRLSLPTEDIPSASESAVSVHSGSVDGLSHVKMRKNFKPWNYVKMTMPMTLAFCYLALLWLRASITLSDLLRFVFEKHIPYINAHQYLPEEIKVYGHDVRIFRMQALPVYNDILSKAYELGAFLDLPQFPPITKNCYLHPSVLCMKYLIEANLPDELQQWTCQVAEKTGIDDFHRLTFDPACKRASHIRYDVQAVALIILVLKLLFALDDNTEWQLSKFAERMNQSNKEKTVFDLQSWYQTVRQCYEKAQQKLEEEYGRFMWKSDCPLYYSQTTKSLLQKRKQMSENLQRQFSKLAGAAPNTGKQGPSSFLFKWEEQNTDTISFHGHSLQAVLHQGKKPPTPINTHYWLNSLRKCKTRICQHSELYEESNFPRSYHFMVCLFAFLLRVEHCVIHHEVGLIEELFFQEKKNKRKQKPKKQEMTDFREVPPD</sequence>
<accession>A0A6I8Q7B2</accession>
<evidence type="ECO:0000313" key="14">
    <source>
        <dbReference type="Ensembl" id="ENSXETP00000065359"/>
    </source>
</evidence>
<keyword evidence="7" id="KW-0238">DNA-binding</keyword>
<gene>
    <name evidence="14" type="primary">taf1b</name>
</gene>
<dbReference type="AlphaFoldDB" id="A0A6I8Q7B2"/>
<dbReference type="Pfam" id="PF20645">
    <property type="entry name" value="Rrn7_cyclin_C"/>
    <property type="match status" value="1"/>
</dbReference>
<keyword evidence="11" id="KW-1133">Transmembrane helix</keyword>
<evidence type="ECO:0000256" key="4">
    <source>
        <dbReference type="ARBA" id="ARBA00022771"/>
    </source>
</evidence>
<comment type="subcellular location">
    <subcellularLocation>
        <location evidence="1">Nucleus</location>
        <location evidence="1">Nucleolus</location>
    </subcellularLocation>
</comment>
<reference evidence="14" key="1">
    <citation type="journal article" date="2010" name="Science">
        <title>The genome of the Western clawed frog Xenopus tropicalis.</title>
        <authorList>
            <person name="Hellsten U."/>
            <person name="Harland R.M."/>
            <person name="Gilchrist M.J."/>
            <person name="Hendrix D."/>
            <person name="Jurka J."/>
            <person name="Kapitonov V."/>
            <person name="Ovcharenko I."/>
            <person name="Putnam N.H."/>
            <person name="Shu S."/>
            <person name="Taher L."/>
            <person name="Blitz I.L."/>
            <person name="Blumberg B."/>
            <person name="Dichmann D.S."/>
            <person name="Dubchak I."/>
            <person name="Amaya E."/>
            <person name="Detter J.C."/>
            <person name="Fletcher R."/>
            <person name="Gerhard D.S."/>
            <person name="Goodstein D."/>
            <person name="Graves T."/>
            <person name="Grigoriev I.V."/>
            <person name="Grimwood J."/>
            <person name="Kawashima T."/>
            <person name="Lindquist E."/>
            <person name="Lucas S.M."/>
            <person name="Mead P.E."/>
            <person name="Mitros T."/>
            <person name="Ogino H."/>
            <person name="Ohta Y."/>
            <person name="Poliakov A.V."/>
            <person name="Pollet N."/>
            <person name="Robert J."/>
            <person name="Salamov A."/>
            <person name="Sater A.K."/>
            <person name="Schmutz J."/>
            <person name="Terry A."/>
            <person name="Vize P.D."/>
            <person name="Warren W.C."/>
            <person name="Wells D."/>
            <person name="Wills A."/>
            <person name="Wilson R.K."/>
            <person name="Zimmerman L.B."/>
            <person name="Zorn A.M."/>
            <person name="Grainger R."/>
            <person name="Grammer T."/>
            <person name="Khokha M.K."/>
            <person name="Richardson P.M."/>
            <person name="Rokhsar D.S."/>
        </authorList>
    </citation>
    <scope>NUCLEOTIDE SEQUENCE [LARGE SCALE GENOMIC DNA]</scope>
    <source>
        <strain evidence="14">Nigerian</strain>
    </source>
</reference>
<keyword evidence="6" id="KW-0805">Transcription regulation</keyword>
<evidence type="ECO:0000256" key="1">
    <source>
        <dbReference type="ARBA" id="ARBA00004604"/>
    </source>
</evidence>
<keyword evidence="5" id="KW-0862">Zinc</keyword>
<dbReference type="GeneTree" id="ENSGT00440000033827"/>
<evidence type="ECO:0000259" key="13">
    <source>
        <dbReference type="Pfam" id="PF20645"/>
    </source>
</evidence>
<dbReference type="InterPro" id="IPR048538">
    <property type="entry name" value="Rrn7_cyclin_C"/>
</dbReference>
<organism evidence="14">
    <name type="scientific">Xenopus tropicalis</name>
    <name type="common">Western clawed frog</name>
    <name type="synonym">Silurana tropicalis</name>
    <dbReference type="NCBI Taxonomy" id="8364"/>
    <lineage>
        <taxon>Eukaryota</taxon>
        <taxon>Metazoa</taxon>
        <taxon>Chordata</taxon>
        <taxon>Craniata</taxon>
        <taxon>Vertebrata</taxon>
        <taxon>Euteleostomi</taxon>
        <taxon>Amphibia</taxon>
        <taxon>Batrachia</taxon>
        <taxon>Anura</taxon>
        <taxon>Pipoidea</taxon>
        <taxon>Pipidae</taxon>
        <taxon>Xenopodinae</taxon>
        <taxon>Xenopus</taxon>
        <taxon>Silurana</taxon>
    </lineage>
</organism>
<evidence type="ECO:0000256" key="9">
    <source>
        <dbReference type="ARBA" id="ARBA00023242"/>
    </source>
</evidence>
<dbReference type="InterPro" id="IPR033599">
    <property type="entry name" value="TAF1B/Rrn7"/>
</dbReference>
<dbReference type="Pfam" id="PF20644">
    <property type="entry name" value="Rrn7_cyclin_N"/>
    <property type="match status" value="1"/>
</dbReference>
<keyword evidence="8" id="KW-0804">Transcription</keyword>
<evidence type="ECO:0000256" key="10">
    <source>
        <dbReference type="SAM" id="MobiDB-lite"/>
    </source>
</evidence>
<dbReference type="GO" id="GO:0008270">
    <property type="term" value="F:zinc ion binding"/>
    <property type="evidence" value="ECO:0007669"/>
    <property type="project" value="UniProtKB-KW"/>
</dbReference>
<dbReference type="GO" id="GO:0001164">
    <property type="term" value="F:RNA polymerase I core promoter sequence-specific DNA binding"/>
    <property type="evidence" value="ECO:0007669"/>
    <property type="project" value="InterPro"/>
</dbReference>
<keyword evidence="3" id="KW-0479">Metal-binding</keyword>
<name>A0A6I8Q7B2_XENTR</name>
<feature type="domain" description="Rrn7/TAF1B C-terminal cyclin" evidence="13">
    <location>
        <begin position="227"/>
        <end position="415"/>
    </location>
</feature>
<dbReference type="Ensembl" id="ENSXETT00000098994">
    <property type="protein sequence ID" value="ENSXETP00000065359"/>
    <property type="gene ID" value="ENSXETG00000007011"/>
</dbReference>
<evidence type="ECO:0000259" key="12">
    <source>
        <dbReference type="Pfam" id="PF20644"/>
    </source>
</evidence>
<evidence type="ECO:0000256" key="7">
    <source>
        <dbReference type="ARBA" id="ARBA00023125"/>
    </source>
</evidence>
<dbReference type="Bgee" id="ENSXETG00000007011">
    <property type="expression patterns" value="Expressed in 4-cell stage embryo and 12 other cell types or tissues"/>
</dbReference>
<dbReference type="PANTHER" id="PTHR31576:SF2">
    <property type="entry name" value="TATA BOX-BINDING PROTEIN-ASSOCIATED FACTOR RNA POLYMERASE I SUBUNIT B"/>
    <property type="match status" value="1"/>
</dbReference>
<feature type="transmembrane region" description="Helical" evidence="11">
    <location>
        <begin position="162"/>
        <end position="181"/>
    </location>
</feature>
<keyword evidence="4" id="KW-0863">Zinc-finger</keyword>
<keyword evidence="9" id="KW-0539">Nucleus</keyword>
<feature type="domain" description="Rrn7/TAF1B N-terminal cyclin" evidence="12">
    <location>
        <begin position="35"/>
        <end position="209"/>
    </location>
</feature>
<keyword evidence="11" id="KW-0812">Transmembrane</keyword>